<evidence type="ECO:0000313" key="3">
    <source>
        <dbReference type="EMBL" id="QOV91813.1"/>
    </source>
</evidence>
<dbReference type="GO" id="GO:0016829">
    <property type="term" value="F:lyase activity"/>
    <property type="evidence" value="ECO:0007669"/>
    <property type="project" value="UniProtKB-KW"/>
</dbReference>
<dbReference type="InterPro" id="IPR013114">
    <property type="entry name" value="FabA_FabZ"/>
</dbReference>
<sequence length="251" mass="26596">MTPTSPIPHSEIIDRVKKIMRRDLKLGSDFPIADDMPFFGGEADIDSLDVLLLLGSVEKEFAIRIPNEAVGRQVFESVATLVGYIEEQLVRGNPDALASAAPVSPATDPLSRLPHGPEFRFLTRAVSVRTGESAEAVWVIKGDEPFFAGHFPGRPIVPGVLIAEAMAQACGLATPPPQEGVAIDGKLVQVDVRFEQPVVPPAEIVIRCQHQRTIAGLSQFSVTASVGSMVVSRGTLTLNCSPIVAAAVGGG</sequence>
<dbReference type="SUPFAM" id="SSF54637">
    <property type="entry name" value="Thioesterase/thiol ester dehydrase-isomerase"/>
    <property type="match status" value="1"/>
</dbReference>
<name>A0A7M2X267_9BACT</name>
<organism evidence="3 4">
    <name type="scientific">Humisphaera borealis</name>
    <dbReference type="NCBI Taxonomy" id="2807512"/>
    <lineage>
        <taxon>Bacteria</taxon>
        <taxon>Pseudomonadati</taxon>
        <taxon>Planctomycetota</taxon>
        <taxon>Phycisphaerae</taxon>
        <taxon>Tepidisphaerales</taxon>
        <taxon>Tepidisphaeraceae</taxon>
        <taxon>Humisphaera</taxon>
    </lineage>
</organism>
<dbReference type="PANTHER" id="PTHR30272:SF1">
    <property type="entry name" value="3-HYDROXYACYL-[ACYL-CARRIER-PROTEIN] DEHYDRATASE"/>
    <property type="match status" value="1"/>
</dbReference>
<dbReference type="Pfam" id="PF07977">
    <property type="entry name" value="FabA"/>
    <property type="match status" value="1"/>
</dbReference>
<keyword evidence="4" id="KW-1185">Reference proteome</keyword>
<keyword evidence="1" id="KW-0456">Lyase</keyword>
<dbReference type="InterPro" id="IPR029069">
    <property type="entry name" value="HotDog_dom_sf"/>
</dbReference>
<dbReference type="Gene3D" id="1.10.1200.10">
    <property type="entry name" value="ACP-like"/>
    <property type="match status" value="1"/>
</dbReference>
<gene>
    <name evidence="3" type="ORF">IPV69_10850</name>
</gene>
<dbReference type="EMBL" id="CP063458">
    <property type="protein sequence ID" value="QOV91813.1"/>
    <property type="molecule type" value="Genomic_DNA"/>
</dbReference>
<dbReference type="AlphaFoldDB" id="A0A7M2X267"/>
<evidence type="ECO:0000313" key="4">
    <source>
        <dbReference type="Proteomes" id="UP000593765"/>
    </source>
</evidence>
<dbReference type="PROSITE" id="PS50075">
    <property type="entry name" value="CARRIER"/>
    <property type="match status" value="1"/>
</dbReference>
<reference evidence="3 4" key="1">
    <citation type="submission" date="2020-10" db="EMBL/GenBank/DDBJ databases">
        <title>Wide distribution of Phycisphaera-like planctomycetes from WD2101 soil group in peatlands and genome analysis of the first cultivated representative.</title>
        <authorList>
            <person name="Dedysh S.N."/>
            <person name="Beletsky A.V."/>
            <person name="Ivanova A."/>
            <person name="Kulichevskaya I.S."/>
            <person name="Suzina N.E."/>
            <person name="Philippov D.A."/>
            <person name="Rakitin A.L."/>
            <person name="Mardanov A.V."/>
            <person name="Ravin N.V."/>
        </authorList>
    </citation>
    <scope>NUCLEOTIDE SEQUENCE [LARGE SCALE GENOMIC DNA]</scope>
    <source>
        <strain evidence="3 4">M1803</strain>
    </source>
</reference>
<evidence type="ECO:0000256" key="1">
    <source>
        <dbReference type="ARBA" id="ARBA00023239"/>
    </source>
</evidence>
<dbReference type="InterPro" id="IPR036736">
    <property type="entry name" value="ACP-like_sf"/>
</dbReference>
<dbReference type="InterPro" id="IPR009081">
    <property type="entry name" value="PP-bd_ACP"/>
</dbReference>
<dbReference type="Gene3D" id="3.10.129.10">
    <property type="entry name" value="Hotdog Thioesterase"/>
    <property type="match status" value="1"/>
</dbReference>
<protein>
    <recommendedName>
        <fullName evidence="2">Carrier domain-containing protein</fullName>
    </recommendedName>
</protein>
<feature type="domain" description="Carrier" evidence="2">
    <location>
        <begin position="10"/>
        <end position="89"/>
    </location>
</feature>
<dbReference type="Pfam" id="PF00550">
    <property type="entry name" value="PP-binding"/>
    <property type="match status" value="1"/>
</dbReference>
<evidence type="ECO:0000259" key="2">
    <source>
        <dbReference type="PROSITE" id="PS50075"/>
    </source>
</evidence>
<dbReference type="PANTHER" id="PTHR30272">
    <property type="entry name" value="3-HYDROXYACYL-[ACYL-CARRIER-PROTEIN] DEHYDRATASE"/>
    <property type="match status" value="1"/>
</dbReference>
<dbReference type="SUPFAM" id="SSF47336">
    <property type="entry name" value="ACP-like"/>
    <property type="match status" value="1"/>
</dbReference>
<accession>A0A7M2X267</accession>
<dbReference type="KEGG" id="hbs:IPV69_10850"/>
<proteinExistence type="predicted"/>
<dbReference type="Proteomes" id="UP000593765">
    <property type="component" value="Chromosome"/>
</dbReference>